<dbReference type="EMBL" id="CABVOU010000046">
    <property type="protein sequence ID" value="VVZ97261.1"/>
    <property type="molecule type" value="Genomic_DNA"/>
</dbReference>
<accession>A0A5K1I9G6</accession>
<dbReference type="InterPro" id="IPR038081">
    <property type="entry name" value="CalX-like_sf"/>
</dbReference>
<reference evidence="6 7" key="1">
    <citation type="submission" date="2019-09" db="EMBL/GenBank/DDBJ databases">
        <authorList>
            <person name="Criscuolo A."/>
        </authorList>
    </citation>
    <scope>NUCLEOTIDE SEQUENCE [LARGE SCALE GENOMIC DNA]</scope>
    <source>
        <strain evidence="7">3(2)</strain>
    </source>
</reference>
<dbReference type="Gene3D" id="2.60.40.2030">
    <property type="match status" value="1"/>
</dbReference>
<evidence type="ECO:0000313" key="6">
    <source>
        <dbReference type="EMBL" id="VVZ97261.1"/>
    </source>
</evidence>
<proteinExistence type="predicted"/>
<dbReference type="SMART" id="SM00237">
    <property type="entry name" value="Calx_beta"/>
    <property type="match status" value="1"/>
</dbReference>
<evidence type="ECO:0000256" key="3">
    <source>
        <dbReference type="ARBA" id="ARBA00022837"/>
    </source>
</evidence>
<sequence length="545" mass="58852">MIHRLVLIALLATGLASQAAAMPTLTAMAPLTRLSESGPTSALVNLMLSAPAEEPFIVMVTTSDLTAKSGIDYVPVAEPVTFLPGDIYKQVEVAIIDDPEDEPVDEMFQLTLGDVIPLGDNPLPPVVVALPFLHFTIEDNDHTLSTDAADVKAGEPVLVNINQRFDSQDTVGTYVRITGGTARLGVDIAPPRRSGFLRAGKTEQTLGFETFEGMSEEDRTVVFEVGGNAEGQVTTEPETLTVMIRGEPSEFEPARLQYGPGTGYIYYAGDLVMERPFPPQTFDIEMRVHIGGSRFTLRQQGTSLTFARVCRNDVDASTAMASIQGMSVDDMREAGEELWRAAYQVDGVPFTYVVAGDPAEKLVGYATSNYSTDGMAHEQYFSYIVTPVAPEDPETAEVPRLPPERDPVLPPTAARDAVARAIADDMGVSADALTPYLTTSLGSGTDSVKVALWLGPDGQLVQPGRDDLDPCDPGYGEMVPAVSRVIYTVHAFEDRFIVQSKTQDIETGRYERAYMEDFDTASNALDEAVTRAHEGLSPDIAAPTD</sequence>
<organism evidence="6 7">
    <name type="scientific">Halomonas lysinitropha</name>
    <dbReference type="NCBI Taxonomy" id="2607506"/>
    <lineage>
        <taxon>Bacteria</taxon>
        <taxon>Pseudomonadati</taxon>
        <taxon>Pseudomonadota</taxon>
        <taxon>Gammaproteobacteria</taxon>
        <taxon>Oceanospirillales</taxon>
        <taxon>Halomonadaceae</taxon>
        <taxon>Halomonas</taxon>
    </lineage>
</organism>
<keyword evidence="2" id="KW-0677">Repeat</keyword>
<keyword evidence="3" id="KW-0106">Calcium</keyword>
<dbReference type="GO" id="GO:0007154">
    <property type="term" value="P:cell communication"/>
    <property type="evidence" value="ECO:0007669"/>
    <property type="project" value="InterPro"/>
</dbReference>
<dbReference type="Proteomes" id="UP000326725">
    <property type="component" value="Unassembled WGS sequence"/>
</dbReference>
<evidence type="ECO:0000256" key="2">
    <source>
        <dbReference type="ARBA" id="ARBA00022737"/>
    </source>
</evidence>
<keyword evidence="7" id="KW-1185">Reference proteome</keyword>
<protein>
    <submittedName>
        <fullName evidence="6">Calx-beta domain protein</fullName>
    </submittedName>
</protein>
<feature type="signal peptide" evidence="4">
    <location>
        <begin position="1"/>
        <end position="21"/>
    </location>
</feature>
<evidence type="ECO:0000313" key="7">
    <source>
        <dbReference type="Proteomes" id="UP000326725"/>
    </source>
</evidence>
<dbReference type="InterPro" id="IPR003644">
    <property type="entry name" value="Calx_beta"/>
</dbReference>
<dbReference type="GO" id="GO:0016020">
    <property type="term" value="C:membrane"/>
    <property type="evidence" value="ECO:0007669"/>
    <property type="project" value="InterPro"/>
</dbReference>
<gene>
    <name evidence="6" type="ORF">HALO32_03378</name>
</gene>
<keyword evidence="1 4" id="KW-0732">Signal</keyword>
<name>A0A5K1I9G6_9GAMM</name>
<evidence type="ECO:0000256" key="1">
    <source>
        <dbReference type="ARBA" id="ARBA00022729"/>
    </source>
</evidence>
<evidence type="ECO:0000259" key="5">
    <source>
        <dbReference type="SMART" id="SM00237"/>
    </source>
</evidence>
<dbReference type="SUPFAM" id="SSF141072">
    <property type="entry name" value="CalX-like"/>
    <property type="match status" value="1"/>
</dbReference>
<feature type="domain" description="Calx-beta" evidence="5">
    <location>
        <begin position="10"/>
        <end position="113"/>
    </location>
</feature>
<dbReference type="AlphaFoldDB" id="A0A5K1I9G6"/>
<evidence type="ECO:0000256" key="4">
    <source>
        <dbReference type="SAM" id="SignalP"/>
    </source>
</evidence>
<feature type="chain" id="PRO_5023913574" evidence="4">
    <location>
        <begin position="22"/>
        <end position="545"/>
    </location>
</feature>
<dbReference type="Pfam" id="PF03160">
    <property type="entry name" value="Calx-beta"/>
    <property type="match status" value="1"/>
</dbReference>